<comment type="pathway">
    <text evidence="1 13">Cell wall biogenesis; peptidoglycan biosynthesis.</text>
</comment>
<gene>
    <name evidence="17" type="ORF">AVDCRST_MAG24-1656</name>
</gene>
<dbReference type="Pfam" id="PF17964">
    <property type="entry name" value="Big_10"/>
    <property type="match status" value="1"/>
</dbReference>
<protein>
    <submittedName>
        <fullName evidence="17">Putative lipoprotein</fullName>
    </submittedName>
</protein>
<evidence type="ECO:0000256" key="6">
    <source>
        <dbReference type="ARBA" id="ARBA00022984"/>
    </source>
</evidence>
<comment type="pathway">
    <text evidence="12">Glycan biosynthesis.</text>
</comment>
<dbReference type="CDD" id="cd16913">
    <property type="entry name" value="YkuD_like"/>
    <property type="match status" value="1"/>
</dbReference>
<evidence type="ECO:0000256" key="9">
    <source>
        <dbReference type="ARBA" id="ARBA00023288"/>
    </source>
</evidence>
<feature type="chain" id="PRO_5026757402" evidence="15">
    <location>
        <begin position="34"/>
        <end position="417"/>
    </location>
</feature>
<sequence length="417" mass="44784">MLVLHPVRRPGLGSRRRLTAAFAAAAVTLPVLAACSADAGDTAGEAPRSAATESETPAAEETPAPPVRLVVNAGPRKPVPVDTLLEVSARNGSLERVSVQSANGALRLPGELKGNRTWRASERLEPGRTYRIAATSVDEDGKTKRLQRTFKSVPLTLDQQTYASIAPIEGETVGVGMPVVVAFDVPVTDRASIEEHLSVQSSPRQPGTWHWISDHEVHWRPKTYWRPGTDVTVDADINGVDAGAGIYGQEDRTTRFTVGDAVVMDVDVAAHTMKVSSNGRVLRTIPISAGKPGFTTRSGVKVIIEKFRTKTMDAATTGIEPGDPEYYNIENVEYAQRVTYSGEFLHAAPWSVGSQGAANVSHGCVGMSTEAAAWLYGITKRGDIVDVTGSDRAMEATNGWGDWNVPWRQYQQGSALS</sequence>
<evidence type="ECO:0000256" key="12">
    <source>
        <dbReference type="ARBA" id="ARBA00060592"/>
    </source>
</evidence>
<evidence type="ECO:0000256" key="3">
    <source>
        <dbReference type="ARBA" id="ARBA00022679"/>
    </source>
</evidence>
<evidence type="ECO:0000256" key="8">
    <source>
        <dbReference type="ARBA" id="ARBA00023139"/>
    </source>
</evidence>
<proteinExistence type="predicted"/>
<dbReference type="EMBL" id="CADCUF010000241">
    <property type="protein sequence ID" value="CAA9348267.1"/>
    <property type="molecule type" value="Genomic_DNA"/>
</dbReference>
<dbReference type="InterPro" id="IPR041280">
    <property type="entry name" value="Big_10"/>
</dbReference>
<dbReference type="GO" id="GO:0016746">
    <property type="term" value="F:acyltransferase activity"/>
    <property type="evidence" value="ECO:0007669"/>
    <property type="project" value="UniProtKB-KW"/>
</dbReference>
<feature type="signal peptide" evidence="15">
    <location>
        <begin position="1"/>
        <end position="33"/>
    </location>
</feature>
<dbReference type="SUPFAM" id="SSF141523">
    <property type="entry name" value="L,D-transpeptidase catalytic domain-like"/>
    <property type="match status" value="1"/>
</dbReference>
<evidence type="ECO:0000259" key="16">
    <source>
        <dbReference type="PROSITE" id="PS52029"/>
    </source>
</evidence>
<evidence type="ECO:0000256" key="11">
    <source>
        <dbReference type="ARBA" id="ARBA00023316"/>
    </source>
</evidence>
<dbReference type="PANTHER" id="PTHR30582">
    <property type="entry name" value="L,D-TRANSPEPTIDASE"/>
    <property type="match status" value="1"/>
</dbReference>
<dbReference type="Gene3D" id="2.40.440.10">
    <property type="entry name" value="L,D-transpeptidase catalytic domain-like"/>
    <property type="match status" value="1"/>
</dbReference>
<dbReference type="AlphaFoldDB" id="A0A6J4M4A5"/>
<feature type="active site" description="Proton donor/acceptor" evidence="13">
    <location>
        <position position="346"/>
    </location>
</feature>
<evidence type="ECO:0000256" key="7">
    <source>
        <dbReference type="ARBA" id="ARBA00023136"/>
    </source>
</evidence>
<feature type="compositionally biased region" description="Low complexity" evidence="14">
    <location>
        <begin position="49"/>
        <end position="62"/>
    </location>
</feature>
<dbReference type="FunFam" id="2.40.440.10:FF:000005">
    <property type="entry name" value="L,D-transpeptidase 2"/>
    <property type="match status" value="1"/>
</dbReference>
<dbReference type="PROSITE" id="PS52029">
    <property type="entry name" value="LD_TPASE"/>
    <property type="match status" value="1"/>
</dbReference>
<name>A0A6J4M4A5_9ACTN</name>
<keyword evidence="2" id="KW-1003">Cell membrane</keyword>
<dbReference type="GO" id="GO:0018104">
    <property type="term" value="P:peptidoglycan-protein cross-linking"/>
    <property type="evidence" value="ECO:0007669"/>
    <property type="project" value="TreeGrafter"/>
</dbReference>
<dbReference type="GO" id="GO:0005576">
    <property type="term" value="C:extracellular region"/>
    <property type="evidence" value="ECO:0007669"/>
    <property type="project" value="TreeGrafter"/>
</dbReference>
<keyword evidence="10" id="KW-0012">Acyltransferase</keyword>
<dbReference type="InterPro" id="IPR050979">
    <property type="entry name" value="LD-transpeptidase"/>
</dbReference>
<evidence type="ECO:0000256" key="14">
    <source>
        <dbReference type="SAM" id="MobiDB-lite"/>
    </source>
</evidence>
<keyword evidence="4 15" id="KW-0732">Signal</keyword>
<evidence type="ECO:0000256" key="1">
    <source>
        <dbReference type="ARBA" id="ARBA00004752"/>
    </source>
</evidence>
<evidence type="ECO:0000256" key="5">
    <source>
        <dbReference type="ARBA" id="ARBA00022960"/>
    </source>
</evidence>
<keyword evidence="6 13" id="KW-0573">Peptidoglycan synthesis</keyword>
<keyword evidence="5 13" id="KW-0133">Cell shape</keyword>
<evidence type="ECO:0000313" key="17">
    <source>
        <dbReference type="EMBL" id="CAA9348267.1"/>
    </source>
</evidence>
<evidence type="ECO:0000256" key="15">
    <source>
        <dbReference type="SAM" id="SignalP"/>
    </source>
</evidence>
<dbReference type="Gene3D" id="2.60.40.3710">
    <property type="match status" value="1"/>
</dbReference>
<keyword evidence="11 13" id="KW-0961">Cell wall biogenesis/degradation</keyword>
<reference evidence="17" key="1">
    <citation type="submission" date="2020-02" db="EMBL/GenBank/DDBJ databases">
        <authorList>
            <person name="Meier V. D."/>
        </authorList>
    </citation>
    <scope>NUCLEOTIDE SEQUENCE</scope>
    <source>
        <strain evidence="17">AVDCRST_MAG24</strain>
    </source>
</reference>
<keyword evidence="9 17" id="KW-0449">Lipoprotein</keyword>
<keyword evidence="3" id="KW-0808">Transferase</keyword>
<feature type="active site" description="Nucleophile" evidence="13">
    <location>
        <position position="364"/>
    </location>
</feature>
<dbReference type="InterPro" id="IPR038063">
    <property type="entry name" value="Transpep_catalytic_dom"/>
</dbReference>
<evidence type="ECO:0000256" key="10">
    <source>
        <dbReference type="ARBA" id="ARBA00023315"/>
    </source>
</evidence>
<evidence type="ECO:0000256" key="13">
    <source>
        <dbReference type="PROSITE-ProRule" id="PRU01373"/>
    </source>
</evidence>
<feature type="region of interest" description="Disordered" evidence="14">
    <location>
        <begin position="40"/>
        <end position="74"/>
    </location>
</feature>
<dbReference type="GO" id="GO:0071555">
    <property type="term" value="P:cell wall organization"/>
    <property type="evidence" value="ECO:0007669"/>
    <property type="project" value="UniProtKB-UniRule"/>
</dbReference>
<dbReference type="Gene3D" id="2.60.40.3780">
    <property type="match status" value="1"/>
</dbReference>
<evidence type="ECO:0000256" key="2">
    <source>
        <dbReference type="ARBA" id="ARBA00022475"/>
    </source>
</evidence>
<dbReference type="Pfam" id="PF03734">
    <property type="entry name" value="YkuD"/>
    <property type="match status" value="1"/>
</dbReference>
<dbReference type="PANTHER" id="PTHR30582:SF2">
    <property type="entry name" value="L,D-TRANSPEPTIDASE YCIB-RELATED"/>
    <property type="match status" value="1"/>
</dbReference>
<organism evidence="17">
    <name type="scientific">uncultured Nocardioidaceae bacterium</name>
    <dbReference type="NCBI Taxonomy" id="253824"/>
    <lineage>
        <taxon>Bacteria</taxon>
        <taxon>Bacillati</taxon>
        <taxon>Actinomycetota</taxon>
        <taxon>Actinomycetes</taxon>
        <taxon>Propionibacteriales</taxon>
        <taxon>Nocardioidaceae</taxon>
        <taxon>environmental samples</taxon>
    </lineage>
</organism>
<evidence type="ECO:0000256" key="4">
    <source>
        <dbReference type="ARBA" id="ARBA00022729"/>
    </source>
</evidence>
<feature type="domain" description="L,D-TPase catalytic" evidence="16">
    <location>
        <begin position="262"/>
        <end position="388"/>
    </location>
</feature>
<keyword evidence="7" id="KW-0472">Membrane</keyword>
<dbReference type="UniPathway" id="UPA00219"/>
<dbReference type="InterPro" id="IPR005490">
    <property type="entry name" value="LD_TPept_cat_dom"/>
</dbReference>
<keyword evidence="8" id="KW-0564">Palmitate</keyword>
<dbReference type="CDD" id="cd13432">
    <property type="entry name" value="LDT_IgD_like_2"/>
    <property type="match status" value="1"/>
</dbReference>
<dbReference type="GO" id="GO:0071972">
    <property type="term" value="F:peptidoglycan L,D-transpeptidase activity"/>
    <property type="evidence" value="ECO:0007669"/>
    <property type="project" value="TreeGrafter"/>
</dbReference>
<accession>A0A6J4M4A5</accession>
<dbReference type="GO" id="GO:0008360">
    <property type="term" value="P:regulation of cell shape"/>
    <property type="evidence" value="ECO:0007669"/>
    <property type="project" value="UniProtKB-UniRule"/>
</dbReference>